<evidence type="ECO:0000256" key="13">
    <source>
        <dbReference type="ARBA" id="ARBA00049723"/>
    </source>
</evidence>
<name>A0A1H7ED52_9BURK</name>
<dbReference type="AlphaFoldDB" id="A0A1H7ED52"/>
<evidence type="ECO:0000256" key="6">
    <source>
        <dbReference type="ARBA" id="ARBA00023002"/>
    </source>
</evidence>
<evidence type="ECO:0000256" key="7">
    <source>
        <dbReference type="ARBA" id="ARBA00023098"/>
    </source>
</evidence>
<evidence type="ECO:0000256" key="10">
    <source>
        <dbReference type="ARBA" id="ARBA00023235"/>
    </source>
</evidence>
<dbReference type="Gene3D" id="3.50.50.60">
    <property type="entry name" value="FAD/NAD(P)-binding domain"/>
    <property type="match status" value="1"/>
</dbReference>
<dbReference type="InterPro" id="IPR036188">
    <property type="entry name" value="FAD/NAD-bd_sf"/>
</dbReference>
<dbReference type="InterPro" id="IPR007867">
    <property type="entry name" value="GMC_OxRtase_C"/>
</dbReference>
<reference evidence="19" key="1">
    <citation type="submission" date="2016-10" db="EMBL/GenBank/DDBJ databases">
        <authorList>
            <person name="Varghese N."/>
            <person name="Submissions S."/>
        </authorList>
    </citation>
    <scope>NUCLEOTIDE SEQUENCE [LARGE SCALE GENOMIC DNA]</scope>
    <source>
        <strain evidence="19">LMG 26031</strain>
    </source>
</reference>
<evidence type="ECO:0000256" key="15">
    <source>
        <dbReference type="ARBA" id="ARBA00049778"/>
    </source>
</evidence>
<dbReference type="Gene3D" id="3.30.410.10">
    <property type="entry name" value="Cholesterol Oxidase, domain 2"/>
    <property type="match status" value="1"/>
</dbReference>
<dbReference type="PANTHER" id="PTHR47470">
    <property type="entry name" value="CHOLESTEROL OXIDASE"/>
    <property type="match status" value="1"/>
</dbReference>
<comment type="pathway">
    <text evidence="12">Steroid metabolism; cholesterol degradation.</text>
</comment>
<keyword evidence="7" id="KW-0443">Lipid metabolism</keyword>
<dbReference type="PANTHER" id="PTHR47470:SF1">
    <property type="entry name" value="FAD-DEPENDENT OXIDOREDUCTASE 2 FAD BINDING DOMAIN-CONTAINING PROTEIN"/>
    <property type="match status" value="1"/>
</dbReference>
<comment type="similarity">
    <text evidence="2">Belongs to the GMC oxidoreductase family.</text>
</comment>
<dbReference type="GO" id="GO:0004769">
    <property type="term" value="F:steroid Delta-isomerase activity"/>
    <property type="evidence" value="ECO:0007669"/>
    <property type="project" value="UniProtKB-EC"/>
</dbReference>
<dbReference type="SUPFAM" id="SSF51905">
    <property type="entry name" value="FAD/NAD(P)-binding domain"/>
    <property type="match status" value="1"/>
</dbReference>
<evidence type="ECO:0000259" key="16">
    <source>
        <dbReference type="Pfam" id="PF00732"/>
    </source>
</evidence>
<evidence type="ECO:0000256" key="9">
    <source>
        <dbReference type="ARBA" id="ARBA00023221"/>
    </source>
</evidence>
<dbReference type="Pfam" id="PF00732">
    <property type="entry name" value="GMC_oxred_N"/>
    <property type="match status" value="1"/>
</dbReference>
<dbReference type="Proteomes" id="UP000198866">
    <property type="component" value="Unassembled WGS sequence"/>
</dbReference>
<keyword evidence="19" id="KW-1185">Reference proteome</keyword>
<sequence>MDRRDFIKIAGASVPFALAPSTSHAIWGTVAQYKQAVPEIFQNVPRPPAYTPALVIGSGFGGAITALRLAQAGIQTTVLERGFRWPISARRQTFSTDMFPDGRGYWYRTSFKQLTGLTSFMDSFGGVFDCVDYDNISVWRAACVGGGSVVFTGVMIQPERRYFDAIFNGLVNYDELDRVYYPRVRQMLRLSPMPNDIYQSAPFGHSRIWDTHARKAGYTPVGNDSIFNWDVVRGELKGSYRPSAILGESNLGNSDGAKFDLTQNYLKLAEQTGKATVYPAHEVKNVYFDGTRYSVDVIKRSPDGKQLDRYSVTCDKLFLAAGSIGTSEILVRARALNHIPNLNEHVGEGWGTNGDVSAVRTFGALKGLTQGSPSASRIIDASGMPATLENWYVPSLGVNLGMNASLGMAFDQKNRASFRYDGSRDRVNLLWPKNGNDDAIAAVRSVNNRIAAASGTIPGAWPFAPDCSASWTAHPLGGAVLGRATDAWGRVIGPKNLYVMDGAMIPGTTGAVNPSLTISALAERNIEAILKRDF</sequence>
<evidence type="ECO:0000256" key="14">
    <source>
        <dbReference type="ARBA" id="ARBA00049744"/>
    </source>
</evidence>
<organism evidence="18 19">
    <name type="scientific">Paraburkholderia diazotrophica</name>
    <dbReference type="NCBI Taxonomy" id="667676"/>
    <lineage>
        <taxon>Bacteria</taxon>
        <taxon>Pseudomonadati</taxon>
        <taxon>Pseudomonadota</taxon>
        <taxon>Betaproteobacteria</taxon>
        <taxon>Burkholderiales</taxon>
        <taxon>Burkholderiaceae</taxon>
        <taxon>Paraburkholderia</taxon>
    </lineage>
</organism>
<keyword evidence="8" id="KW-1207">Sterol metabolism</keyword>
<evidence type="ECO:0000256" key="4">
    <source>
        <dbReference type="ARBA" id="ARBA00022630"/>
    </source>
</evidence>
<dbReference type="Pfam" id="PF05199">
    <property type="entry name" value="GMC_oxred_C"/>
    <property type="match status" value="1"/>
</dbReference>
<gene>
    <name evidence="18" type="ORF">SAMN05192539_105424</name>
</gene>
<evidence type="ECO:0000256" key="3">
    <source>
        <dbReference type="ARBA" id="ARBA00022548"/>
    </source>
</evidence>
<feature type="domain" description="Glucose-methanol-choline oxidoreductase C-terminal" evidence="17">
    <location>
        <begin position="426"/>
        <end position="522"/>
    </location>
</feature>
<evidence type="ECO:0000259" key="17">
    <source>
        <dbReference type="Pfam" id="PF05199"/>
    </source>
</evidence>
<keyword evidence="3" id="KW-0153">Cholesterol metabolism</keyword>
<feature type="domain" description="Glucose-methanol-choline oxidoreductase N-terminal" evidence="16">
    <location>
        <begin position="125"/>
        <end position="333"/>
    </location>
</feature>
<dbReference type="InterPro" id="IPR000172">
    <property type="entry name" value="GMC_OxRdtase_N"/>
</dbReference>
<accession>A0A1H7ED52</accession>
<dbReference type="EC" id="5.3.3.1" evidence="11"/>
<proteinExistence type="inferred from homology"/>
<dbReference type="InterPro" id="IPR052542">
    <property type="entry name" value="Cholesterol_Oxidase"/>
</dbReference>
<dbReference type="RefSeq" id="WP_090873659.1">
    <property type="nucleotide sequence ID" value="NZ_FNYE01000054.1"/>
</dbReference>
<evidence type="ECO:0000256" key="12">
    <source>
        <dbReference type="ARBA" id="ARBA00049645"/>
    </source>
</evidence>
<dbReference type="STRING" id="667676.SAMN05192539_105424"/>
<dbReference type="SUPFAM" id="SSF54373">
    <property type="entry name" value="FAD-linked reductases, C-terminal domain"/>
    <property type="match status" value="1"/>
</dbReference>
<keyword evidence="6" id="KW-0560">Oxidoreductase</keyword>
<evidence type="ECO:0000256" key="5">
    <source>
        <dbReference type="ARBA" id="ARBA00022827"/>
    </source>
</evidence>
<keyword evidence="5" id="KW-0274">FAD</keyword>
<keyword evidence="4" id="KW-0285">Flavoprotein</keyword>
<evidence type="ECO:0000313" key="18">
    <source>
        <dbReference type="EMBL" id="SEK11866.1"/>
    </source>
</evidence>
<keyword evidence="9" id="KW-0753">Steroid metabolism</keyword>
<dbReference type="EC" id="1.1.3.6" evidence="13"/>
<evidence type="ECO:0000256" key="1">
    <source>
        <dbReference type="ARBA" id="ARBA00001974"/>
    </source>
</evidence>
<keyword evidence="10" id="KW-0413">Isomerase</keyword>
<dbReference type="EMBL" id="FNYE01000054">
    <property type="protein sequence ID" value="SEK11866.1"/>
    <property type="molecule type" value="Genomic_DNA"/>
</dbReference>
<evidence type="ECO:0000256" key="11">
    <source>
        <dbReference type="ARBA" id="ARBA00038856"/>
    </source>
</evidence>
<protein>
    <recommendedName>
        <fullName evidence="14">Cholesterol oxidase</fullName>
        <ecNumber evidence="13">1.1.3.6</ecNumber>
        <ecNumber evidence="11">5.3.3.1</ecNumber>
    </recommendedName>
    <alternativeName>
        <fullName evidence="15">Cholesterol isomerase</fullName>
    </alternativeName>
</protein>
<evidence type="ECO:0000256" key="8">
    <source>
        <dbReference type="ARBA" id="ARBA00023166"/>
    </source>
</evidence>
<dbReference type="OrthoDB" id="9787779at2"/>
<dbReference type="GO" id="GO:0016995">
    <property type="term" value="F:cholesterol oxidase activity"/>
    <property type="evidence" value="ECO:0007669"/>
    <property type="project" value="UniProtKB-EC"/>
</dbReference>
<comment type="cofactor">
    <cofactor evidence="1">
        <name>FAD</name>
        <dbReference type="ChEBI" id="CHEBI:57692"/>
    </cofactor>
</comment>
<evidence type="ECO:0000313" key="19">
    <source>
        <dbReference type="Proteomes" id="UP000198866"/>
    </source>
</evidence>
<dbReference type="GO" id="GO:0008203">
    <property type="term" value="P:cholesterol metabolic process"/>
    <property type="evidence" value="ECO:0007669"/>
    <property type="project" value="UniProtKB-KW"/>
</dbReference>
<evidence type="ECO:0000256" key="2">
    <source>
        <dbReference type="ARBA" id="ARBA00010790"/>
    </source>
</evidence>
<dbReference type="GO" id="GO:0050660">
    <property type="term" value="F:flavin adenine dinucleotide binding"/>
    <property type="evidence" value="ECO:0007669"/>
    <property type="project" value="InterPro"/>
</dbReference>